<organism evidence="1 2">
    <name type="scientific">Acanthoscelides obtectus</name>
    <name type="common">Bean weevil</name>
    <name type="synonym">Bruchus obtectus</name>
    <dbReference type="NCBI Taxonomy" id="200917"/>
    <lineage>
        <taxon>Eukaryota</taxon>
        <taxon>Metazoa</taxon>
        <taxon>Ecdysozoa</taxon>
        <taxon>Arthropoda</taxon>
        <taxon>Hexapoda</taxon>
        <taxon>Insecta</taxon>
        <taxon>Pterygota</taxon>
        <taxon>Neoptera</taxon>
        <taxon>Endopterygota</taxon>
        <taxon>Coleoptera</taxon>
        <taxon>Polyphaga</taxon>
        <taxon>Cucujiformia</taxon>
        <taxon>Chrysomeloidea</taxon>
        <taxon>Chrysomelidae</taxon>
        <taxon>Bruchinae</taxon>
        <taxon>Bruchini</taxon>
        <taxon>Acanthoscelides</taxon>
    </lineage>
</organism>
<keyword evidence="2" id="KW-1185">Reference proteome</keyword>
<evidence type="ECO:0000313" key="1">
    <source>
        <dbReference type="EMBL" id="CAH1956867.1"/>
    </source>
</evidence>
<dbReference type="Proteomes" id="UP001152888">
    <property type="component" value="Unassembled WGS sequence"/>
</dbReference>
<name>A0A9P0NWE2_ACAOB</name>
<evidence type="ECO:0000313" key="2">
    <source>
        <dbReference type="Proteomes" id="UP001152888"/>
    </source>
</evidence>
<gene>
    <name evidence="1" type="ORF">ACAOBT_LOCUS1771</name>
</gene>
<dbReference type="AlphaFoldDB" id="A0A9P0NWE2"/>
<proteinExistence type="predicted"/>
<protein>
    <submittedName>
        <fullName evidence="1">Uncharacterized protein</fullName>
    </submittedName>
</protein>
<sequence>MRLGVILQEYHFLPIDQRRLFLDECCLYSLKPLTIQVSSDGITLFQKLVMDNSSCCPPNTQQNLVCKEALGVCGTESVDGNQLCKRLEFEYKTHFSSQVNNRLRNGSLTLPEMFAEQMVRRLNL</sequence>
<dbReference type="EMBL" id="CAKOFQ010006667">
    <property type="protein sequence ID" value="CAH1956867.1"/>
    <property type="molecule type" value="Genomic_DNA"/>
</dbReference>
<reference evidence="1" key="1">
    <citation type="submission" date="2022-03" db="EMBL/GenBank/DDBJ databases">
        <authorList>
            <person name="Sayadi A."/>
        </authorList>
    </citation>
    <scope>NUCLEOTIDE SEQUENCE</scope>
</reference>
<accession>A0A9P0NWE2</accession>
<comment type="caution">
    <text evidence="1">The sequence shown here is derived from an EMBL/GenBank/DDBJ whole genome shotgun (WGS) entry which is preliminary data.</text>
</comment>